<comment type="caution">
    <text evidence="4">The sequence shown here is derived from an EMBL/GenBank/DDBJ whole genome shotgun (WGS) entry which is preliminary data.</text>
</comment>
<evidence type="ECO:0000313" key="5">
    <source>
        <dbReference type="Proteomes" id="UP000600449"/>
    </source>
</evidence>
<keyword evidence="5" id="KW-1185">Reference proteome</keyword>
<dbReference type="AlphaFoldDB" id="A0A917QCW9"/>
<dbReference type="EC" id="4.2.1.-" evidence="3"/>
<dbReference type="InterPro" id="IPR009906">
    <property type="entry name" value="D-Glu_cyclase"/>
</dbReference>
<organism evidence="4 5">
    <name type="scientific">Salinarimonas ramus</name>
    <dbReference type="NCBI Taxonomy" id="690164"/>
    <lineage>
        <taxon>Bacteria</taxon>
        <taxon>Pseudomonadati</taxon>
        <taxon>Pseudomonadota</taxon>
        <taxon>Alphaproteobacteria</taxon>
        <taxon>Hyphomicrobiales</taxon>
        <taxon>Salinarimonadaceae</taxon>
        <taxon>Salinarimonas</taxon>
    </lineage>
</organism>
<comment type="similarity">
    <text evidence="1 3">Belongs to the D-glutamate cyclase family.</text>
</comment>
<evidence type="ECO:0000256" key="2">
    <source>
        <dbReference type="ARBA" id="ARBA00023239"/>
    </source>
</evidence>
<dbReference type="GO" id="GO:0016829">
    <property type="term" value="F:lyase activity"/>
    <property type="evidence" value="ECO:0007669"/>
    <property type="project" value="UniProtKB-KW"/>
</dbReference>
<dbReference type="Gene3D" id="3.30.2040.10">
    <property type="entry name" value="PSTPO5379-like domain"/>
    <property type="match status" value="1"/>
</dbReference>
<dbReference type="Gene3D" id="3.40.1640.10">
    <property type="entry name" value="PSTPO5379-like"/>
    <property type="match status" value="1"/>
</dbReference>
<accession>A0A917QCW9</accession>
<dbReference type="SUPFAM" id="SSF160920">
    <property type="entry name" value="PSTPO5379-like"/>
    <property type="match status" value="1"/>
</dbReference>
<dbReference type="NCBIfam" id="NF003969">
    <property type="entry name" value="PRK05463.1"/>
    <property type="match status" value="1"/>
</dbReference>
<keyword evidence="2 3" id="KW-0456">Lyase</keyword>
<dbReference type="EMBL" id="BMMF01000011">
    <property type="protein sequence ID" value="GGK44650.1"/>
    <property type="molecule type" value="Genomic_DNA"/>
</dbReference>
<dbReference type="InterPro" id="IPR038021">
    <property type="entry name" value="Putative_hydro-lyase"/>
</dbReference>
<dbReference type="FunFam" id="3.30.2040.10:FF:000001">
    <property type="entry name" value="D-glutamate cyclase, mitochondrial"/>
    <property type="match status" value="1"/>
</dbReference>
<dbReference type="PANTHER" id="PTHR32022">
    <property type="entry name" value="D-GLUTAMATE CYCLASE, MITOCHONDRIAL"/>
    <property type="match status" value="1"/>
</dbReference>
<evidence type="ECO:0000256" key="1">
    <source>
        <dbReference type="ARBA" id="ARBA00007896"/>
    </source>
</evidence>
<protein>
    <recommendedName>
        <fullName evidence="3">Putative hydro-lyase GCM10011322_34740</fullName>
        <ecNumber evidence="3">4.2.1.-</ecNumber>
    </recommendedName>
</protein>
<dbReference type="PIRSF" id="PIRSF029755">
    <property type="entry name" value="UCP029755"/>
    <property type="match status" value="1"/>
</dbReference>
<evidence type="ECO:0000313" key="4">
    <source>
        <dbReference type="EMBL" id="GGK44650.1"/>
    </source>
</evidence>
<proteinExistence type="inferred from homology"/>
<reference evidence="4 5" key="1">
    <citation type="journal article" date="2014" name="Int. J. Syst. Evol. Microbiol.">
        <title>Complete genome sequence of Corynebacterium casei LMG S-19264T (=DSM 44701T), isolated from a smear-ripened cheese.</title>
        <authorList>
            <consortium name="US DOE Joint Genome Institute (JGI-PGF)"/>
            <person name="Walter F."/>
            <person name="Albersmeier A."/>
            <person name="Kalinowski J."/>
            <person name="Ruckert C."/>
        </authorList>
    </citation>
    <scope>NUCLEOTIDE SEQUENCE [LARGE SCALE GENOMIC DNA]</scope>
    <source>
        <strain evidence="4 5">CGMCC 1.9161</strain>
    </source>
</reference>
<evidence type="ECO:0000256" key="3">
    <source>
        <dbReference type="HAMAP-Rule" id="MF_01830"/>
    </source>
</evidence>
<dbReference type="InterPro" id="IPR016938">
    <property type="entry name" value="UPF0317"/>
</dbReference>
<name>A0A917QCW9_9HYPH</name>
<sequence length="267" mass="28379">MQPIARVVDESPADLRRAIRAGSVRGPTTGRAPGYLQGNLAILPRTHAQDFLAFCVANPKPCPLIGVSEPGDPRVPSLGADLDLRTDVGAYRVFRGGPTYERVADLAGVWRDDLVGFVIGCSFSFEESLQRARIPVRHIAAGRNVPMYVTNLETRRAGPFGGPMVVSMRAFSPADAIRAIVLSERQPLAHGAPVHIGDPAQIGIPDLANPDFGDAPVLEPGDVPVFWACGVTPQVAIREARPDLAVTHEPGHMLVTDKPAEGASIGP</sequence>
<dbReference type="RefSeq" id="WP_188914528.1">
    <property type="nucleotide sequence ID" value="NZ_BMMF01000011.1"/>
</dbReference>
<dbReference type="HAMAP" id="MF_01830">
    <property type="entry name" value="Hydro_lyase"/>
    <property type="match status" value="1"/>
</dbReference>
<gene>
    <name evidence="4" type="ORF">GCM10011322_34740</name>
</gene>
<dbReference type="Proteomes" id="UP000600449">
    <property type="component" value="Unassembled WGS sequence"/>
</dbReference>
<dbReference type="Pfam" id="PF07286">
    <property type="entry name" value="D-Glu_cyclase"/>
    <property type="match status" value="1"/>
</dbReference>
<dbReference type="PANTHER" id="PTHR32022:SF10">
    <property type="entry name" value="D-GLUTAMATE CYCLASE, MITOCHONDRIAL"/>
    <property type="match status" value="1"/>
</dbReference>